<sequence>MLRHVHRHLKHVKARWMSSECSPYSWTVSDHVDRTLCCDEHLVPNDLLVMQEVITEEQEQRLADEAATMLRRRRYETDHWDQVIVNFKEMETSKWSPGMLIAIASSHQT</sequence>
<evidence type="ECO:0000313" key="2">
    <source>
        <dbReference type="Proteomes" id="UP000243217"/>
    </source>
</evidence>
<keyword evidence="2" id="KW-1185">Reference proteome</keyword>
<organism evidence="1 2">
    <name type="scientific">Thraustotheca clavata</name>
    <dbReference type="NCBI Taxonomy" id="74557"/>
    <lineage>
        <taxon>Eukaryota</taxon>
        <taxon>Sar</taxon>
        <taxon>Stramenopiles</taxon>
        <taxon>Oomycota</taxon>
        <taxon>Saprolegniomycetes</taxon>
        <taxon>Saprolegniales</taxon>
        <taxon>Achlyaceae</taxon>
        <taxon>Thraustotheca</taxon>
    </lineage>
</organism>
<dbReference type="EMBL" id="JNBS01002238">
    <property type="protein sequence ID" value="OQR93705.1"/>
    <property type="molecule type" value="Genomic_DNA"/>
</dbReference>
<dbReference type="GO" id="GO:0005759">
    <property type="term" value="C:mitochondrial matrix"/>
    <property type="evidence" value="ECO:0007669"/>
    <property type="project" value="TreeGrafter"/>
</dbReference>
<dbReference type="OrthoDB" id="28127at2759"/>
<dbReference type="PANTHER" id="PTHR21052">
    <property type="entry name" value="SPERMATOGENESIS ASSOCIATED 11-RELATED"/>
    <property type="match status" value="1"/>
</dbReference>
<dbReference type="GO" id="GO:0006974">
    <property type="term" value="P:DNA damage response"/>
    <property type="evidence" value="ECO:0007669"/>
    <property type="project" value="InterPro"/>
</dbReference>
<reference evidence="1 2" key="1">
    <citation type="journal article" date="2014" name="Genome Biol. Evol.">
        <title>The secreted proteins of Achlya hypogyna and Thraustotheca clavata identify the ancestral oomycete secretome and reveal gene acquisitions by horizontal gene transfer.</title>
        <authorList>
            <person name="Misner I."/>
            <person name="Blouin N."/>
            <person name="Leonard G."/>
            <person name="Richards T.A."/>
            <person name="Lane C.E."/>
        </authorList>
    </citation>
    <scope>NUCLEOTIDE SEQUENCE [LARGE SCALE GENOMIC DNA]</scope>
    <source>
        <strain evidence="1 2">ATCC 34112</strain>
    </source>
</reference>
<name>A0A1V9Z6S8_9STRA</name>
<protein>
    <submittedName>
        <fullName evidence="1">Uncharacterized protein</fullName>
    </submittedName>
</protein>
<dbReference type="STRING" id="74557.A0A1V9Z6S8"/>
<dbReference type="PANTHER" id="PTHR21052:SF0">
    <property type="entry name" value="ALPHA-KETOGLUTARATE-DEPENDENT DIOXYGENASE ALKB HOMOLOG 7, MITOCHONDRIAL"/>
    <property type="match status" value="1"/>
</dbReference>
<evidence type="ECO:0000313" key="1">
    <source>
        <dbReference type="EMBL" id="OQR93705.1"/>
    </source>
</evidence>
<dbReference type="AlphaFoldDB" id="A0A1V9Z6S8"/>
<dbReference type="InterPro" id="IPR032870">
    <property type="entry name" value="ALKBH7-like"/>
</dbReference>
<dbReference type="Gene3D" id="2.60.120.590">
    <property type="entry name" value="Alpha-ketoglutarate-dependent dioxygenase AlkB-like"/>
    <property type="match status" value="1"/>
</dbReference>
<gene>
    <name evidence="1" type="ORF">THRCLA_08372</name>
</gene>
<comment type="caution">
    <text evidence="1">The sequence shown here is derived from an EMBL/GenBank/DDBJ whole genome shotgun (WGS) entry which is preliminary data.</text>
</comment>
<proteinExistence type="predicted"/>
<accession>A0A1V9Z6S8</accession>
<dbReference type="Proteomes" id="UP000243217">
    <property type="component" value="Unassembled WGS sequence"/>
</dbReference>
<dbReference type="InterPro" id="IPR037151">
    <property type="entry name" value="AlkB-like_sf"/>
</dbReference>
<dbReference type="GO" id="GO:0006631">
    <property type="term" value="P:fatty acid metabolic process"/>
    <property type="evidence" value="ECO:0007669"/>
    <property type="project" value="TreeGrafter"/>
</dbReference>